<organism evidence="2">
    <name type="scientific">Zea mays</name>
    <name type="common">Maize</name>
    <dbReference type="NCBI Taxonomy" id="4577"/>
    <lineage>
        <taxon>Eukaryota</taxon>
        <taxon>Viridiplantae</taxon>
        <taxon>Streptophyta</taxon>
        <taxon>Embryophyta</taxon>
        <taxon>Tracheophyta</taxon>
        <taxon>Spermatophyta</taxon>
        <taxon>Magnoliopsida</taxon>
        <taxon>Liliopsida</taxon>
        <taxon>Poales</taxon>
        <taxon>Poaceae</taxon>
        <taxon>PACMAD clade</taxon>
        <taxon>Panicoideae</taxon>
        <taxon>Andropogonodae</taxon>
        <taxon>Andropogoneae</taxon>
        <taxon>Tripsacinae</taxon>
        <taxon>Zea</taxon>
    </lineage>
</organism>
<keyword evidence="1" id="KW-0472">Membrane</keyword>
<dbReference type="EMBL" id="EU974109">
    <property type="protein sequence ID" value="ACG46227.1"/>
    <property type="molecule type" value="mRNA"/>
</dbReference>
<name>B6UA44_MAIZE</name>
<dbReference type="AlphaFoldDB" id="B6UA44"/>
<sequence length="165" mass="17886">MTQPVGSNAPSGSAMRLAKLMSTTRAPSTRKTNSIFSAYAQGLKRKAEASSSRIRNVRARARGHGYGRTSLSSSTAEAERHFIQSVSSSNANGTTTNPSQDVVAIVDEPQIRDILFRVFRHFTAAVVLLWCILLAILLFYITVGVYYLLLGHTACCLVIHLTVGA</sequence>
<evidence type="ECO:0000256" key="1">
    <source>
        <dbReference type="SAM" id="Phobius"/>
    </source>
</evidence>
<accession>B6UA44</accession>
<reference evidence="2" key="1">
    <citation type="journal article" date="2009" name="Plant Mol. Biol.">
        <title>Insights into corn genes derived from large-scale cDNA sequencing.</title>
        <authorList>
            <person name="Alexandrov N.N."/>
            <person name="Brover V.V."/>
            <person name="Freidin S."/>
            <person name="Troukhan M.E."/>
            <person name="Tatarinova T.V."/>
            <person name="Zhang H."/>
            <person name="Swaller T.J."/>
            <person name="Lu Y.P."/>
            <person name="Bouck J."/>
            <person name="Flavell R.B."/>
            <person name="Feldmann K.A."/>
        </authorList>
    </citation>
    <scope>NUCLEOTIDE SEQUENCE</scope>
</reference>
<feature type="transmembrane region" description="Helical" evidence="1">
    <location>
        <begin position="118"/>
        <end position="139"/>
    </location>
</feature>
<keyword evidence="1" id="KW-1133">Transmembrane helix</keyword>
<proteinExistence type="evidence at transcript level"/>
<dbReference type="HOGENOM" id="CLU_1613215_0_0_1"/>
<evidence type="ECO:0000313" key="2">
    <source>
        <dbReference type="EMBL" id="ACG46227.1"/>
    </source>
</evidence>
<keyword evidence="1" id="KW-0812">Transmembrane</keyword>
<protein>
    <submittedName>
        <fullName evidence="2">Uncharacterized protein</fullName>
    </submittedName>
</protein>